<dbReference type="EMBL" id="JAATJC010000001">
    <property type="protein sequence ID" value="NJC06999.1"/>
    <property type="molecule type" value="Genomic_DNA"/>
</dbReference>
<comment type="caution">
    <text evidence="3">The sequence shown here is derived from an EMBL/GenBank/DDBJ whole genome shotgun (WGS) entry which is preliminary data.</text>
</comment>
<accession>A0A7X6BH14</accession>
<evidence type="ECO:0000259" key="2">
    <source>
        <dbReference type="Pfam" id="PF00144"/>
    </source>
</evidence>
<keyword evidence="3" id="KW-0378">Hydrolase</keyword>
<proteinExistence type="predicted"/>
<dbReference type="InterPro" id="IPR012338">
    <property type="entry name" value="Beta-lactam/transpept-like"/>
</dbReference>
<evidence type="ECO:0000256" key="1">
    <source>
        <dbReference type="SAM" id="MobiDB-lite"/>
    </source>
</evidence>
<feature type="domain" description="Beta-lactamase-related" evidence="2">
    <location>
        <begin position="112"/>
        <end position="435"/>
    </location>
</feature>
<dbReference type="RefSeq" id="WP_168070547.1">
    <property type="nucleotide sequence ID" value="NZ_JAATJC010000001.1"/>
</dbReference>
<evidence type="ECO:0000313" key="3">
    <source>
        <dbReference type="EMBL" id="NJC06999.1"/>
    </source>
</evidence>
<dbReference type="GO" id="GO:0008800">
    <property type="term" value="F:beta-lactamase activity"/>
    <property type="evidence" value="ECO:0007669"/>
    <property type="project" value="UniProtKB-EC"/>
</dbReference>
<evidence type="ECO:0000313" key="4">
    <source>
        <dbReference type="Proteomes" id="UP000558192"/>
    </source>
</evidence>
<dbReference type="AlphaFoldDB" id="A0A7X6BH14"/>
<sequence length="482" mass="51941">MAPGLEATARLGQTRGLFVAEDLRFAAGTGRVELSLRRAASKPLDGEDGSLKKSVMAGAGAVLLMGAAIASIRVVEPVESPQNQAAEVRAASLRLAKVQPAARQRVDYARLDARLRRLAEKPAMVGLAVGVVENGRITFLSGYGETVEGSGERVTADTVFRWASVSKGVAGTMVAKLAEQGKIRLDAPVVNYAPGLKLPAGNEYRASVTDVLSHRLGLYRNALDNKLEEGQSPQVLRAQLGTLNAICPPDTCWSYQNIAFDSASDMVARATGTTYQEAVRQQLFGPLGMTSATLTREGLVSAKSWARPHSVGRRPLEVLEPYYRVPAAGGVNSNIKDMSVWMIAQMGGMPAVLDQALLDKVHAPLVKTPGERARMRKFLERVGEATYGLGWRNYDYAGRRIIGHRGGVNGYRSLILFDPALKSGVVALWNSNTSQPGGLEFEVMDMLHGLQFRDWMELDKAGGKTPEPVAEEITSIGSGDRR</sequence>
<dbReference type="EC" id="3.5.2.6" evidence="3"/>
<dbReference type="Gene3D" id="3.40.710.10">
    <property type="entry name" value="DD-peptidase/beta-lactamase superfamily"/>
    <property type="match status" value="1"/>
</dbReference>
<gene>
    <name evidence="3" type="ORF">GGQ97_002792</name>
</gene>
<reference evidence="3 4" key="1">
    <citation type="submission" date="2020-03" db="EMBL/GenBank/DDBJ databases">
        <title>Genomic Encyclopedia of Type Strains, Phase IV (KMG-IV): sequencing the most valuable type-strain genomes for metagenomic binning, comparative biology and taxonomic classification.</title>
        <authorList>
            <person name="Goeker M."/>
        </authorList>
    </citation>
    <scope>NUCLEOTIDE SEQUENCE [LARGE SCALE GENOMIC DNA]</scope>
    <source>
        <strain evidence="3 4">DSM 16846</strain>
    </source>
</reference>
<feature type="region of interest" description="Disordered" evidence="1">
    <location>
        <begin position="461"/>
        <end position="482"/>
    </location>
</feature>
<dbReference type="PANTHER" id="PTHR46825">
    <property type="entry name" value="D-ALANYL-D-ALANINE-CARBOXYPEPTIDASE/ENDOPEPTIDASE AMPH"/>
    <property type="match status" value="1"/>
</dbReference>
<dbReference type="InterPro" id="IPR050491">
    <property type="entry name" value="AmpC-like"/>
</dbReference>
<organism evidence="3 4">
    <name type="scientific">Sphingomonas kaistensis</name>
    <dbReference type="NCBI Taxonomy" id="298708"/>
    <lineage>
        <taxon>Bacteria</taxon>
        <taxon>Pseudomonadati</taxon>
        <taxon>Pseudomonadota</taxon>
        <taxon>Alphaproteobacteria</taxon>
        <taxon>Sphingomonadales</taxon>
        <taxon>Sphingomonadaceae</taxon>
        <taxon>Sphingomonas</taxon>
    </lineage>
</organism>
<dbReference type="InterPro" id="IPR001466">
    <property type="entry name" value="Beta-lactam-related"/>
</dbReference>
<dbReference type="SUPFAM" id="SSF56601">
    <property type="entry name" value="beta-lactamase/transpeptidase-like"/>
    <property type="match status" value="1"/>
</dbReference>
<dbReference type="Proteomes" id="UP000558192">
    <property type="component" value="Unassembled WGS sequence"/>
</dbReference>
<dbReference type="Pfam" id="PF00144">
    <property type="entry name" value="Beta-lactamase"/>
    <property type="match status" value="1"/>
</dbReference>
<keyword evidence="4" id="KW-1185">Reference proteome</keyword>
<name>A0A7X6BH14_9SPHN</name>
<protein>
    <submittedName>
        <fullName evidence="3">Beta-lactamase class C</fullName>
        <ecNumber evidence="3">3.5.2.6</ecNumber>
    </submittedName>
</protein>
<dbReference type="PANTHER" id="PTHR46825:SF15">
    <property type="entry name" value="BETA-LACTAMASE-RELATED DOMAIN-CONTAINING PROTEIN"/>
    <property type="match status" value="1"/>
</dbReference>